<evidence type="ECO:0000313" key="3">
    <source>
        <dbReference type="Proteomes" id="UP000321393"/>
    </source>
</evidence>
<sequence length="80" mass="9448">MDLTSRRRDQDRSTTYKDKSDKSVRCHECKGYRHFQPECPTYLKRKKKILNITLSDEDKSSNIESGDHNRALISYETEGH</sequence>
<dbReference type="Proteomes" id="UP000321393">
    <property type="component" value="Unassembled WGS sequence"/>
</dbReference>
<gene>
    <name evidence="2" type="ORF">E6C27_scaffold418G00050</name>
</gene>
<feature type="region of interest" description="Disordered" evidence="1">
    <location>
        <begin position="1"/>
        <end position="22"/>
    </location>
</feature>
<dbReference type="GO" id="GO:0003676">
    <property type="term" value="F:nucleic acid binding"/>
    <property type="evidence" value="ECO:0007669"/>
    <property type="project" value="InterPro"/>
</dbReference>
<dbReference type="EMBL" id="SSTE01000601">
    <property type="protein sequence ID" value="KAA0067203.1"/>
    <property type="molecule type" value="Genomic_DNA"/>
</dbReference>
<comment type="caution">
    <text evidence="2">The sequence shown here is derived from an EMBL/GenBank/DDBJ whole genome shotgun (WGS) entry which is preliminary data.</text>
</comment>
<evidence type="ECO:0008006" key="4">
    <source>
        <dbReference type="Google" id="ProtNLM"/>
    </source>
</evidence>
<feature type="region of interest" description="Disordered" evidence="1">
    <location>
        <begin position="57"/>
        <end position="80"/>
    </location>
</feature>
<evidence type="ECO:0000256" key="1">
    <source>
        <dbReference type="SAM" id="MobiDB-lite"/>
    </source>
</evidence>
<dbReference type="SUPFAM" id="SSF57756">
    <property type="entry name" value="Retrovirus zinc finger-like domains"/>
    <property type="match status" value="1"/>
</dbReference>
<evidence type="ECO:0000313" key="2">
    <source>
        <dbReference type="EMBL" id="KAA0067203.1"/>
    </source>
</evidence>
<dbReference type="AlphaFoldDB" id="A0A5A7VGI8"/>
<dbReference type="GO" id="GO:0008270">
    <property type="term" value="F:zinc ion binding"/>
    <property type="evidence" value="ECO:0007669"/>
    <property type="project" value="InterPro"/>
</dbReference>
<dbReference type="InterPro" id="IPR036875">
    <property type="entry name" value="Znf_CCHC_sf"/>
</dbReference>
<organism evidence="2 3">
    <name type="scientific">Cucumis melo var. makuwa</name>
    <name type="common">Oriental melon</name>
    <dbReference type="NCBI Taxonomy" id="1194695"/>
    <lineage>
        <taxon>Eukaryota</taxon>
        <taxon>Viridiplantae</taxon>
        <taxon>Streptophyta</taxon>
        <taxon>Embryophyta</taxon>
        <taxon>Tracheophyta</taxon>
        <taxon>Spermatophyta</taxon>
        <taxon>Magnoliopsida</taxon>
        <taxon>eudicotyledons</taxon>
        <taxon>Gunneridae</taxon>
        <taxon>Pentapetalae</taxon>
        <taxon>rosids</taxon>
        <taxon>fabids</taxon>
        <taxon>Cucurbitales</taxon>
        <taxon>Cucurbitaceae</taxon>
        <taxon>Benincaseae</taxon>
        <taxon>Cucumis</taxon>
    </lineage>
</organism>
<accession>A0A5A7VGI8</accession>
<reference evidence="2 3" key="1">
    <citation type="submission" date="2019-08" db="EMBL/GenBank/DDBJ databases">
        <title>Draft genome sequences of two oriental melons (Cucumis melo L. var makuwa).</title>
        <authorList>
            <person name="Kwon S.-Y."/>
        </authorList>
    </citation>
    <scope>NUCLEOTIDE SEQUENCE [LARGE SCALE GENOMIC DNA]</scope>
    <source>
        <strain evidence="3">cv. SW 3</strain>
        <tissue evidence="2">Leaf</tissue>
    </source>
</reference>
<name>A0A5A7VGI8_CUCMM</name>
<feature type="compositionally biased region" description="Basic and acidic residues" evidence="1">
    <location>
        <begin position="57"/>
        <end position="70"/>
    </location>
</feature>
<dbReference type="OrthoDB" id="1738629at2759"/>
<protein>
    <recommendedName>
        <fullName evidence="4">Gag-pol polyprotein</fullName>
    </recommendedName>
</protein>
<proteinExistence type="predicted"/>